<evidence type="ECO:0000313" key="2">
    <source>
        <dbReference type="EMBL" id="MDQ0567929.1"/>
    </source>
</evidence>
<dbReference type="PROSITE" id="PS51257">
    <property type="entry name" value="PROKAR_LIPOPROTEIN"/>
    <property type="match status" value="1"/>
</dbReference>
<organism evidence="2 3">
    <name type="scientific">Mycoplasma yeatsii</name>
    <dbReference type="NCBI Taxonomy" id="51365"/>
    <lineage>
        <taxon>Bacteria</taxon>
        <taxon>Bacillati</taxon>
        <taxon>Mycoplasmatota</taxon>
        <taxon>Mollicutes</taxon>
        <taxon>Mycoplasmataceae</taxon>
        <taxon>Mycoplasma</taxon>
    </lineage>
</organism>
<evidence type="ECO:0008006" key="4">
    <source>
        <dbReference type="Google" id="ProtNLM"/>
    </source>
</evidence>
<dbReference type="NCBIfam" id="NF038029">
    <property type="entry name" value="LP_plasma"/>
    <property type="match status" value="1"/>
</dbReference>
<dbReference type="InterPro" id="IPR054816">
    <property type="entry name" value="Lipoprotein_mollicutes-type_CS"/>
</dbReference>
<evidence type="ECO:0000313" key="3">
    <source>
        <dbReference type="Proteomes" id="UP001236620"/>
    </source>
</evidence>
<keyword evidence="3" id="KW-1185">Reference proteome</keyword>
<reference evidence="2" key="1">
    <citation type="submission" date="2023-07" db="EMBL/GenBank/DDBJ databases">
        <title>Genomic Encyclopedia of Type Strains, Phase IV (KMG-IV): sequencing the most valuable type-strain genomes for metagenomic binning, comparative biology and taxonomic classification.</title>
        <authorList>
            <person name="Goeker M."/>
        </authorList>
    </citation>
    <scope>NUCLEOTIDE SEQUENCE [LARGE SCALE GENOMIC DNA]</scope>
    <source>
        <strain evidence="2">DSM 22019</strain>
    </source>
</reference>
<proteinExistence type="predicted"/>
<dbReference type="RefSeq" id="WP_307445046.1">
    <property type="nucleotide sequence ID" value="NZ_JAUSWP010000005.1"/>
</dbReference>
<evidence type="ECO:0000256" key="1">
    <source>
        <dbReference type="SAM" id="SignalP"/>
    </source>
</evidence>
<feature type="chain" id="PRO_5045684706" description="Lipoprotein" evidence="1">
    <location>
        <begin position="27"/>
        <end position="327"/>
    </location>
</feature>
<gene>
    <name evidence="2" type="ORF">J2Z63_000576</name>
</gene>
<accession>A0ABU0NGA0</accession>
<dbReference type="EMBL" id="JAUSWP010000005">
    <property type="protein sequence ID" value="MDQ0567929.1"/>
    <property type="molecule type" value="Genomic_DNA"/>
</dbReference>
<feature type="signal peptide" evidence="1">
    <location>
        <begin position="1"/>
        <end position="26"/>
    </location>
</feature>
<protein>
    <recommendedName>
        <fullName evidence="4">Lipoprotein</fullName>
    </recommendedName>
</protein>
<comment type="caution">
    <text evidence="2">The sequence shown here is derived from an EMBL/GenBank/DDBJ whole genome shotgun (WGS) entry which is preliminary data.</text>
</comment>
<keyword evidence="1" id="KW-0732">Signal</keyword>
<sequence length="327" mass="36953">MKKILSLLSTVSIIATSASLVVSCGAATKEFNQFNKYVEESKNKTLIVYLGAKNNNSSLSFEDGLQEVTNSNSFSEAISKINNGSAQSTNKFISAFHNNLNWDVTKGNDGNPTDNLYKVDVKKEKSKDKDNKETKEYWVRTTKIGDNTSKLFQGMTNEVRLESIIYDKIQNNWGGGVRKKILDDYLIPNLAKQFYGWGKDPSNKEREDVTTSVSVLTESVKALEGPLFMVLRDGMFYGMISGFETFTKREEKDKTKCIDSNTNLSDAKRVREDVFNNKFIDALKSSILNYNIQNIYNSKANSDEVEKTIFAPNWHHADTGRNDENKK</sequence>
<name>A0ABU0NGA0_9MOLU</name>
<dbReference type="Proteomes" id="UP001236620">
    <property type="component" value="Unassembled WGS sequence"/>
</dbReference>